<dbReference type="RefSeq" id="WP_326564444.1">
    <property type="nucleotide sequence ID" value="NZ_CP109071.1"/>
</dbReference>
<keyword evidence="2" id="KW-0067">ATP-binding</keyword>
<dbReference type="Gene3D" id="3.90.640.10">
    <property type="entry name" value="Actin, Chain A, domain 4"/>
    <property type="match status" value="1"/>
</dbReference>
<accession>A0ABZ1EJ79</accession>
<keyword evidence="4" id="KW-1133">Transmembrane helix</keyword>
<evidence type="ECO:0000256" key="3">
    <source>
        <dbReference type="ARBA" id="ARBA00023186"/>
    </source>
</evidence>
<evidence type="ECO:0000313" key="6">
    <source>
        <dbReference type="Proteomes" id="UP001334804"/>
    </source>
</evidence>
<dbReference type="InterPro" id="IPR043129">
    <property type="entry name" value="ATPase_NBD"/>
</dbReference>
<gene>
    <name evidence="5" type="ORF">OIE14_09860</name>
</gene>
<dbReference type="Pfam" id="PF00012">
    <property type="entry name" value="HSP70"/>
    <property type="match status" value="1"/>
</dbReference>
<feature type="transmembrane region" description="Helical" evidence="4">
    <location>
        <begin position="340"/>
        <end position="359"/>
    </location>
</feature>
<feature type="transmembrane region" description="Helical" evidence="4">
    <location>
        <begin position="379"/>
        <end position="402"/>
    </location>
</feature>
<reference evidence="5 6" key="1">
    <citation type="submission" date="2022-10" db="EMBL/GenBank/DDBJ databases">
        <title>The complete genomes of actinobacterial strains from the NBC collection.</title>
        <authorList>
            <person name="Joergensen T.S."/>
            <person name="Alvarez Arevalo M."/>
            <person name="Sterndorff E.B."/>
            <person name="Faurdal D."/>
            <person name="Vuksanovic O."/>
            <person name="Mourched A.-S."/>
            <person name="Charusanti P."/>
            <person name="Shaw S."/>
            <person name="Blin K."/>
            <person name="Weber T."/>
        </authorList>
    </citation>
    <scope>NUCLEOTIDE SEQUENCE [LARGE SCALE GENOMIC DNA]</scope>
    <source>
        <strain evidence="5 6">NBC 01809</strain>
    </source>
</reference>
<dbReference type="PANTHER" id="PTHR42749:SF1">
    <property type="entry name" value="CELL SHAPE-DETERMINING PROTEIN MREB"/>
    <property type="match status" value="1"/>
</dbReference>
<keyword evidence="4" id="KW-0472">Membrane</keyword>
<dbReference type="Proteomes" id="UP001334804">
    <property type="component" value="Chromosome"/>
</dbReference>
<dbReference type="EMBL" id="CP109071">
    <property type="protein sequence ID" value="WSA34312.1"/>
    <property type="molecule type" value="Genomic_DNA"/>
</dbReference>
<keyword evidence="1" id="KW-0547">Nucleotide-binding</keyword>
<sequence length="600" mass="61323">MAWSDGSWTPLLFDGEPDLPSAVLLAPDGAMLTGHQAWQAAASVPDRFVPAPRHSPDEHRLTIADTEVDGVDLVAATLRRVAHEAYNAVGARVEDVRLVVPAGWGPRRRTWLRQAAHRAGLAQPRLVEAPVAVAEHLLATGVQLPVGSFIVVCDVGAGAEVTVLRRGPAGFEVLATLADPAAGGTAIDDAIIMALTAHDGPHDGDGGQWALAASVRAAKHALTDHAAVTLPLPDASATVLTVGLLEQAAHPVLQRVAHLAAEAIAAAEISVHDLAGVYCVGGVARLPLLRQVLADAVPVALTVVPEPAMAAVRGAADVGATSPGAAAVPPEVPVPPVRRAVAIAVPGFASLGLVSQFLLTPEWNGTMMYRSAVLNWGELAVAAVFAVIASLGAGTVLGSAVAARTSLAAGPSLSPGSQTGTGILASASLGVAIVGMYAVVGSLYIGDPVAGFLRWSLLPVAPIVAAAAVMALVAARQWRMPVGGWSQMLAFPTGSVITAGVGMAMIQYSLTADRWPDMVVWIDLAGRVGGLLLGVGTIMAVVPQPILRLILGAPLGVITAALVSRPASGILGVIYAIAVAAWWLRQLWTCILPGRAGRPL</sequence>
<keyword evidence="4" id="KW-0812">Transmembrane</keyword>
<dbReference type="SUPFAM" id="SSF53067">
    <property type="entry name" value="Actin-like ATPase domain"/>
    <property type="match status" value="2"/>
</dbReference>
<feature type="transmembrane region" description="Helical" evidence="4">
    <location>
        <begin position="569"/>
        <end position="588"/>
    </location>
</feature>
<feature type="transmembrane region" description="Helical" evidence="4">
    <location>
        <begin position="487"/>
        <end position="506"/>
    </location>
</feature>
<evidence type="ECO:0000313" key="5">
    <source>
        <dbReference type="EMBL" id="WSA34312.1"/>
    </source>
</evidence>
<evidence type="ECO:0000256" key="4">
    <source>
        <dbReference type="SAM" id="Phobius"/>
    </source>
</evidence>
<name>A0ABZ1EJ79_9ACTN</name>
<dbReference type="InterPro" id="IPR013126">
    <property type="entry name" value="Hsp_70_fam"/>
</dbReference>
<keyword evidence="3" id="KW-0143">Chaperone</keyword>
<evidence type="ECO:0000256" key="1">
    <source>
        <dbReference type="ARBA" id="ARBA00022741"/>
    </source>
</evidence>
<dbReference type="PANTHER" id="PTHR42749">
    <property type="entry name" value="CELL SHAPE-DETERMINING PROTEIN MREB"/>
    <property type="match status" value="1"/>
</dbReference>
<proteinExistence type="predicted"/>
<protein>
    <submittedName>
        <fullName evidence="5">Hsp70 family protein</fullName>
    </submittedName>
</protein>
<feature type="transmembrane region" description="Helical" evidence="4">
    <location>
        <begin position="518"/>
        <end position="539"/>
    </location>
</feature>
<feature type="transmembrane region" description="Helical" evidence="4">
    <location>
        <begin position="452"/>
        <end position="475"/>
    </location>
</feature>
<feature type="transmembrane region" description="Helical" evidence="4">
    <location>
        <begin position="423"/>
        <end position="446"/>
    </location>
</feature>
<evidence type="ECO:0000256" key="2">
    <source>
        <dbReference type="ARBA" id="ARBA00022840"/>
    </source>
</evidence>
<organism evidence="5 6">
    <name type="scientific">Micromonospora peucetia</name>
    <dbReference type="NCBI Taxonomy" id="47871"/>
    <lineage>
        <taxon>Bacteria</taxon>
        <taxon>Bacillati</taxon>
        <taxon>Actinomycetota</taxon>
        <taxon>Actinomycetes</taxon>
        <taxon>Micromonosporales</taxon>
        <taxon>Micromonosporaceae</taxon>
        <taxon>Micromonospora</taxon>
    </lineage>
</organism>
<dbReference type="Gene3D" id="3.30.420.40">
    <property type="match status" value="2"/>
</dbReference>
<keyword evidence="6" id="KW-1185">Reference proteome</keyword>